<dbReference type="Gene3D" id="1.25.40.20">
    <property type="entry name" value="Ankyrin repeat-containing domain"/>
    <property type="match status" value="1"/>
</dbReference>
<proteinExistence type="predicted"/>
<reference evidence="1 2" key="1">
    <citation type="journal article" date="2016" name="Nat. Commun.">
        <title>Ectomycorrhizal ecology is imprinted in the genome of the dominant symbiotic fungus Cenococcum geophilum.</title>
        <authorList>
            <consortium name="DOE Joint Genome Institute"/>
            <person name="Peter M."/>
            <person name="Kohler A."/>
            <person name="Ohm R.A."/>
            <person name="Kuo A."/>
            <person name="Krutzmann J."/>
            <person name="Morin E."/>
            <person name="Arend M."/>
            <person name="Barry K.W."/>
            <person name="Binder M."/>
            <person name="Choi C."/>
            <person name="Clum A."/>
            <person name="Copeland A."/>
            <person name="Grisel N."/>
            <person name="Haridas S."/>
            <person name="Kipfer T."/>
            <person name="LaButti K."/>
            <person name="Lindquist E."/>
            <person name="Lipzen A."/>
            <person name="Maire R."/>
            <person name="Meier B."/>
            <person name="Mihaltcheva S."/>
            <person name="Molinier V."/>
            <person name="Murat C."/>
            <person name="Poggeler S."/>
            <person name="Quandt C.A."/>
            <person name="Sperisen C."/>
            <person name="Tritt A."/>
            <person name="Tisserant E."/>
            <person name="Crous P.W."/>
            <person name="Henrissat B."/>
            <person name="Nehls U."/>
            <person name="Egli S."/>
            <person name="Spatafora J.W."/>
            <person name="Grigoriev I.V."/>
            <person name="Martin F.M."/>
        </authorList>
    </citation>
    <scope>NUCLEOTIDE SEQUENCE [LARGE SCALE GENOMIC DNA]</scope>
    <source>
        <strain evidence="1 2">CBS 207.34</strain>
    </source>
</reference>
<dbReference type="Proteomes" id="UP000250140">
    <property type="component" value="Unassembled WGS sequence"/>
</dbReference>
<organism evidence="1 2">
    <name type="scientific">Glonium stellatum</name>
    <dbReference type="NCBI Taxonomy" id="574774"/>
    <lineage>
        <taxon>Eukaryota</taxon>
        <taxon>Fungi</taxon>
        <taxon>Dikarya</taxon>
        <taxon>Ascomycota</taxon>
        <taxon>Pezizomycotina</taxon>
        <taxon>Dothideomycetes</taxon>
        <taxon>Pleosporomycetidae</taxon>
        <taxon>Gloniales</taxon>
        <taxon>Gloniaceae</taxon>
        <taxon>Glonium</taxon>
    </lineage>
</organism>
<sequence>MVKAFHEPRLRFRSLPKHVSYCSRKDSDVVCVENIVDLGRLRGDLDHGNLLHLPSHGEFNNLDADISERMLEYWLQIGLDLEYCNGYGLTPLVWTAVLNWPCSAYLLGLISKGADVSATDDEGRGALHLSLIVCHGKHYLTRKGCRCWTALYAHFPILQEALHEIKTKLVGLLNAGWIIVSKIYRAKHRHSTFIAKTSRIHGHRL</sequence>
<dbReference type="SUPFAM" id="SSF48403">
    <property type="entry name" value="Ankyrin repeat"/>
    <property type="match status" value="1"/>
</dbReference>
<dbReference type="EMBL" id="KV748701">
    <property type="protein sequence ID" value="OCL13571.1"/>
    <property type="molecule type" value="Genomic_DNA"/>
</dbReference>
<gene>
    <name evidence="1" type="ORF">AOQ84DRAFT_103092</name>
</gene>
<keyword evidence="2" id="KW-1185">Reference proteome</keyword>
<dbReference type="OrthoDB" id="5428052at2759"/>
<accession>A0A8E2FBG5</accession>
<evidence type="ECO:0000313" key="2">
    <source>
        <dbReference type="Proteomes" id="UP000250140"/>
    </source>
</evidence>
<evidence type="ECO:0000313" key="1">
    <source>
        <dbReference type="EMBL" id="OCL13571.1"/>
    </source>
</evidence>
<name>A0A8E2FBG5_9PEZI</name>
<dbReference type="AlphaFoldDB" id="A0A8E2FBG5"/>
<protein>
    <submittedName>
        <fullName evidence="1">Uncharacterized protein</fullName>
    </submittedName>
</protein>
<dbReference type="InterPro" id="IPR036770">
    <property type="entry name" value="Ankyrin_rpt-contain_sf"/>
</dbReference>